<dbReference type="RefSeq" id="WP_020440275.1">
    <property type="nucleotide sequence ID" value="NC_021663.1"/>
</dbReference>
<comment type="similarity">
    <text evidence="1">Belongs to the low molecular weight phosphotyrosine protein phosphatase family.</text>
</comment>
<dbReference type="Gene3D" id="3.40.50.2300">
    <property type="match status" value="1"/>
</dbReference>
<keyword evidence="8" id="KW-1185">Reference proteome</keyword>
<dbReference type="STRING" id="1200352.A606_01275"/>
<dbReference type="eggNOG" id="COG0394">
    <property type="taxonomic scope" value="Bacteria"/>
</dbReference>
<name>S4XE82_9CORY</name>
<protein>
    <recommendedName>
        <fullName evidence="2">protein-tyrosine-phosphatase</fullName>
        <ecNumber evidence="2">3.1.3.48</ecNumber>
    </recommendedName>
</protein>
<evidence type="ECO:0000256" key="1">
    <source>
        <dbReference type="ARBA" id="ARBA00011063"/>
    </source>
</evidence>
<dbReference type="SUPFAM" id="SSF52788">
    <property type="entry name" value="Phosphotyrosine protein phosphatases I"/>
    <property type="match status" value="1"/>
</dbReference>
<gene>
    <name evidence="7" type="ORF">A606_01275</name>
</gene>
<feature type="domain" description="Phosphotyrosine protein phosphatase I" evidence="6">
    <location>
        <begin position="7"/>
        <end position="177"/>
    </location>
</feature>
<dbReference type="OrthoDB" id="9784339at2"/>
<keyword evidence="4" id="KW-0904">Protein phosphatase</keyword>
<dbReference type="PRINTS" id="PR00719">
    <property type="entry name" value="LMWPTPASE"/>
</dbReference>
<evidence type="ECO:0000313" key="8">
    <source>
        <dbReference type="Proteomes" id="UP000014809"/>
    </source>
</evidence>
<dbReference type="SMART" id="SM00226">
    <property type="entry name" value="LMWPc"/>
    <property type="match status" value="1"/>
</dbReference>
<dbReference type="HOGENOM" id="CLU_071415_1_0_11"/>
<dbReference type="InterPro" id="IPR036196">
    <property type="entry name" value="Ptyr_pPase_sf"/>
</dbReference>
<sequence length="179" mass="19512">MSSDRPLHVLFVCTGNICRSPVGEYLLRSAVDRSGIANVTVSSAGTSGLSGHRMDPRSLDFLNSHGIDGSRFTARRLNRRLLKETDLVIGLEQSHVDEILTLHPGALARTVRLRQLAGWCRSGDLTVVSDLPTLRRSLPVVPGGHKDPVNFTSRAEYRRVLDEIASDISAVSSLLTTGR</sequence>
<organism evidence="7 8">
    <name type="scientific">Corynebacterium terpenotabidum Y-11</name>
    <dbReference type="NCBI Taxonomy" id="1200352"/>
    <lineage>
        <taxon>Bacteria</taxon>
        <taxon>Bacillati</taxon>
        <taxon>Actinomycetota</taxon>
        <taxon>Actinomycetes</taxon>
        <taxon>Mycobacteriales</taxon>
        <taxon>Corynebacteriaceae</taxon>
        <taxon>Corynebacterium</taxon>
    </lineage>
</organism>
<keyword evidence="3" id="KW-0378">Hydrolase</keyword>
<dbReference type="EMBL" id="CP003696">
    <property type="protein sequence ID" value="AGP29910.1"/>
    <property type="molecule type" value="Genomic_DNA"/>
</dbReference>
<dbReference type="Pfam" id="PF01451">
    <property type="entry name" value="LMWPc"/>
    <property type="match status" value="1"/>
</dbReference>
<dbReference type="Proteomes" id="UP000014809">
    <property type="component" value="Chromosome"/>
</dbReference>
<dbReference type="KEGG" id="cter:A606_01275"/>
<evidence type="ECO:0000256" key="5">
    <source>
        <dbReference type="PIRSR" id="PIRSR617867-1"/>
    </source>
</evidence>
<dbReference type="PATRIC" id="fig|1200352.3.peg.254"/>
<dbReference type="EC" id="3.1.3.48" evidence="2"/>
<evidence type="ECO:0000259" key="6">
    <source>
        <dbReference type="SMART" id="SM00226"/>
    </source>
</evidence>
<evidence type="ECO:0000256" key="2">
    <source>
        <dbReference type="ARBA" id="ARBA00013064"/>
    </source>
</evidence>
<dbReference type="PANTHER" id="PTHR11717">
    <property type="entry name" value="LOW MOLECULAR WEIGHT PROTEIN TYROSINE PHOSPHATASE"/>
    <property type="match status" value="1"/>
</dbReference>
<dbReference type="InterPro" id="IPR017867">
    <property type="entry name" value="Tyr_phospatase_low_mol_wt"/>
</dbReference>
<dbReference type="InterPro" id="IPR050438">
    <property type="entry name" value="LMW_PTPase"/>
</dbReference>
<feature type="active site" description="Nucleophile" evidence="5">
    <location>
        <position position="13"/>
    </location>
</feature>
<evidence type="ECO:0000256" key="4">
    <source>
        <dbReference type="ARBA" id="ARBA00022912"/>
    </source>
</evidence>
<reference evidence="7 8" key="1">
    <citation type="submission" date="2012-06" db="EMBL/GenBank/DDBJ databases">
        <title>Complete genome sequence of Corynebacterium terpenotabidum Y-11 (=DSM 44721).</title>
        <authorList>
            <person name="Ruckert C."/>
            <person name="Albersmeier A."/>
            <person name="Al-Dilaimi A."/>
            <person name="Szczepanowski R."/>
            <person name="Kalinowski J."/>
        </authorList>
    </citation>
    <scope>NUCLEOTIDE SEQUENCE [LARGE SCALE GENOMIC DNA]</scope>
    <source>
        <strain evidence="7 8">Y-11</strain>
    </source>
</reference>
<dbReference type="GO" id="GO:0004725">
    <property type="term" value="F:protein tyrosine phosphatase activity"/>
    <property type="evidence" value="ECO:0007669"/>
    <property type="project" value="UniProtKB-EC"/>
</dbReference>
<evidence type="ECO:0000256" key="3">
    <source>
        <dbReference type="ARBA" id="ARBA00022801"/>
    </source>
</evidence>
<accession>S4XE82</accession>
<evidence type="ECO:0000313" key="7">
    <source>
        <dbReference type="EMBL" id="AGP29910.1"/>
    </source>
</evidence>
<dbReference type="InterPro" id="IPR023485">
    <property type="entry name" value="Ptyr_pPase"/>
</dbReference>
<proteinExistence type="inferred from homology"/>
<dbReference type="AlphaFoldDB" id="S4XE82"/>
<feature type="active site" evidence="5">
    <location>
        <position position="19"/>
    </location>
</feature>
<dbReference type="PANTHER" id="PTHR11717:SF7">
    <property type="entry name" value="LOW MOLECULAR WEIGHT PHOSPHOTYROSINE PROTEIN PHOSPHATASE"/>
    <property type="match status" value="1"/>
</dbReference>